<evidence type="ECO:0000256" key="2">
    <source>
        <dbReference type="ARBA" id="ARBA00005594"/>
    </source>
</evidence>
<comment type="catalytic activity">
    <reaction evidence="11">
        <text>tRNA(Arg) + L-arginine + ATP = L-arginyl-tRNA(Arg) + AMP + diphosphate</text>
        <dbReference type="Rhea" id="RHEA:20301"/>
        <dbReference type="Rhea" id="RHEA-COMP:9658"/>
        <dbReference type="Rhea" id="RHEA-COMP:9673"/>
        <dbReference type="ChEBI" id="CHEBI:30616"/>
        <dbReference type="ChEBI" id="CHEBI:32682"/>
        <dbReference type="ChEBI" id="CHEBI:33019"/>
        <dbReference type="ChEBI" id="CHEBI:78442"/>
        <dbReference type="ChEBI" id="CHEBI:78513"/>
        <dbReference type="ChEBI" id="CHEBI:456215"/>
        <dbReference type="EC" id="6.1.1.19"/>
    </reaction>
</comment>
<comment type="similarity">
    <text evidence="2">Belongs to the class-I aminoacyl-tRNA synthetase family.</text>
</comment>
<comment type="subunit">
    <text evidence="3">Monomer.</text>
</comment>
<evidence type="ECO:0000256" key="5">
    <source>
        <dbReference type="ARBA" id="ARBA00022490"/>
    </source>
</evidence>
<dbReference type="GO" id="GO:0005524">
    <property type="term" value="F:ATP binding"/>
    <property type="evidence" value="ECO:0007669"/>
    <property type="project" value="UniProtKB-KW"/>
</dbReference>
<evidence type="ECO:0000256" key="1">
    <source>
        <dbReference type="ARBA" id="ARBA00004496"/>
    </source>
</evidence>
<organism evidence="14">
    <name type="scientific">hydrothermal vent metagenome</name>
    <dbReference type="NCBI Taxonomy" id="652676"/>
    <lineage>
        <taxon>unclassified sequences</taxon>
        <taxon>metagenomes</taxon>
        <taxon>ecological metagenomes</taxon>
    </lineage>
</organism>
<dbReference type="SUPFAM" id="SSF47323">
    <property type="entry name" value="Anticodon-binding domain of a subclass of class I aminoacyl-tRNA synthetases"/>
    <property type="match status" value="1"/>
</dbReference>
<sequence>MKQNVKKVVSESFKSLADDMGWSGETGDAFDISIPKDVKFGDFSCNIAMILASRHKTKPREMAEKLSERIRDNDLFSSVLVAGPGFINMTIKPIHWVERLKGILKADESFGCVDTGESKKVLVEFVSANPTGPLHIGHGRGAVVGDTLARIMRKAGYDVHTEYYINDVGLQMDNLGRSTIARSLEALGKSFDEPPYKGDYIKDIARRFLETKDASLFSESDDKLVEQARDFTASCIMEDIRADLKEFRIEFDEWFSEMSLHANGDVEKTIELLKENSHIYEKDGALWLKTESAGDEKDRVVRRANGVTTYLASDIAYHKNKFDRNFDTVINVWGADHHGYVPRMKAVVKALGHAPSKLVVRLVQLVSLKKSGQSLAMSTRAGVFTTLREIMDEVGVDATRYFFLMRSSDSQLEFDVDLAKKQSSENPVFYVQYAHARCCNIFVTAREREIDPAPFDKNIDLSLLEGDDELALIRKLLELPDVVESCAISLQPHPVTQYLAEVSALFHYFYRHNRVVTDDPALTRARLFLTKAVRIVLRNGLDILGVNAPERM</sequence>
<reference evidence="14" key="1">
    <citation type="submission" date="2018-06" db="EMBL/GenBank/DDBJ databases">
        <authorList>
            <person name="Zhirakovskaya E."/>
        </authorList>
    </citation>
    <scope>NUCLEOTIDE SEQUENCE</scope>
</reference>
<dbReference type="GO" id="GO:0005737">
    <property type="term" value="C:cytoplasm"/>
    <property type="evidence" value="ECO:0007669"/>
    <property type="project" value="UniProtKB-SubCell"/>
</dbReference>
<dbReference type="AlphaFoldDB" id="A0A3B1C3G4"/>
<dbReference type="EMBL" id="UOGB01000134">
    <property type="protein sequence ID" value="VAX19113.1"/>
    <property type="molecule type" value="Genomic_DNA"/>
</dbReference>
<evidence type="ECO:0000259" key="13">
    <source>
        <dbReference type="SMART" id="SM01016"/>
    </source>
</evidence>
<evidence type="ECO:0000256" key="3">
    <source>
        <dbReference type="ARBA" id="ARBA00011245"/>
    </source>
</evidence>
<dbReference type="Pfam" id="PF03485">
    <property type="entry name" value="Arg_tRNA_synt_N"/>
    <property type="match status" value="1"/>
</dbReference>
<evidence type="ECO:0000256" key="11">
    <source>
        <dbReference type="ARBA" id="ARBA00049339"/>
    </source>
</evidence>
<dbReference type="SMART" id="SM00836">
    <property type="entry name" value="DALR_1"/>
    <property type="match status" value="1"/>
</dbReference>
<evidence type="ECO:0000256" key="4">
    <source>
        <dbReference type="ARBA" id="ARBA00012837"/>
    </source>
</evidence>
<gene>
    <name evidence="14" type="ORF">MNBD_NITROSPINAE03-1983</name>
</gene>
<keyword evidence="9" id="KW-0648">Protein biosynthesis</keyword>
<dbReference type="FunFam" id="1.10.730.10:FF:000008">
    <property type="entry name" value="Arginine--tRNA ligase"/>
    <property type="match status" value="1"/>
</dbReference>
<dbReference type="PROSITE" id="PS00178">
    <property type="entry name" value="AA_TRNA_LIGASE_I"/>
    <property type="match status" value="1"/>
</dbReference>
<accession>A0A3B1C3G4</accession>
<evidence type="ECO:0000256" key="8">
    <source>
        <dbReference type="ARBA" id="ARBA00022840"/>
    </source>
</evidence>
<dbReference type="PANTHER" id="PTHR11956">
    <property type="entry name" value="ARGINYL-TRNA SYNTHETASE"/>
    <property type="match status" value="1"/>
</dbReference>
<dbReference type="SUPFAM" id="SSF52374">
    <property type="entry name" value="Nucleotidylyl transferase"/>
    <property type="match status" value="1"/>
</dbReference>
<comment type="subcellular location">
    <subcellularLocation>
        <location evidence="1">Cytoplasm</location>
    </subcellularLocation>
</comment>
<dbReference type="EC" id="6.1.1.19" evidence="4"/>
<evidence type="ECO:0000256" key="7">
    <source>
        <dbReference type="ARBA" id="ARBA00022741"/>
    </source>
</evidence>
<dbReference type="InterPro" id="IPR036695">
    <property type="entry name" value="Arg-tRNA-synth_N_sf"/>
</dbReference>
<feature type="domain" description="Arginyl tRNA synthetase N-terminal" evidence="13">
    <location>
        <begin position="3"/>
        <end position="91"/>
    </location>
</feature>
<protein>
    <recommendedName>
        <fullName evidence="4">arginine--tRNA ligase</fullName>
        <ecNumber evidence="4">6.1.1.19</ecNumber>
    </recommendedName>
</protein>
<proteinExistence type="inferred from homology"/>
<dbReference type="HAMAP" id="MF_00123">
    <property type="entry name" value="Arg_tRNA_synth"/>
    <property type="match status" value="1"/>
</dbReference>
<name>A0A3B1C3G4_9ZZZZ</name>
<dbReference type="CDD" id="cd07956">
    <property type="entry name" value="Anticodon_Ia_Arg"/>
    <property type="match status" value="1"/>
</dbReference>
<dbReference type="InterPro" id="IPR009080">
    <property type="entry name" value="tRNAsynth_Ia_anticodon-bd"/>
</dbReference>
<dbReference type="FunFam" id="3.40.50.620:FF:000062">
    <property type="entry name" value="Arginine--tRNA ligase"/>
    <property type="match status" value="1"/>
</dbReference>
<dbReference type="GO" id="GO:0004814">
    <property type="term" value="F:arginine-tRNA ligase activity"/>
    <property type="evidence" value="ECO:0007669"/>
    <property type="project" value="UniProtKB-EC"/>
</dbReference>
<dbReference type="SMART" id="SM01016">
    <property type="entry name" value="Arg_tRNA_synt_N"/>
    <property type="match status" value="1"/>
</dbReference>
<evidence type="ECO:0000256" key="9">
    <source>
        <dbReference type="ARBA" id="ARBA00022917"/>
    </source>
</evidence>
<evidence type="ECO:0000256" key="6">
    <source>
        <dbReference type="ARBA" id="ARBA00022598"/>
    </source>
</evidence>
<dbReference type="NCBIfam" id="TIGR00456">
    <property type="entry name" value="argS"/>
    <property type="match status" value="1"/>
</dbReference>
<dbReference type="Pfam" id="PF05746">
    <property type="entry name" value="DALR_1"/>
    <property type="match status" value="1"/>
</dbReference>
<keyword evidence="10 14" id="KW-0030">Aminoacyl-tRNA synthetase</keyword>
<keyword evidence="6 14" id="KW-0436">Ligase</keyword>
<dbReference type="InterPro" id="IPR005148">
    <property type="entry name" value="Arg-tRNA-synth_N"/>
</dbReference>
<keyword evidence="8" id="KW-0067">ATP-binding</keyword>
<keyword evidence="7" id="KW-0547">Nucleotide-binding</keyword>
<dbReference type="InterPro" id="IPR001412">
    <property type="entry name" value="aa-tRNA-synth_I_CS"/>
</dbReference>
<evidence type="ECO:0000256" key="10">
    <source>
        <dbReference type="ARBA" id="ARBA00023146"/>
    </source>
</evidence>
<dbReference type="CDD" id="cd00671">
    <property type="entry name" value="ArgRS_core"/>
    <property type="match status" value="1"/>
</dbReference>
<dbReference type="Gene3D" id="3.30.1360.70">
    <property type="entry name" value="Arginyl tRNA synthetase N-terminal domain"/>
    <property type="match status" value="1"/>
</dbReference>
<dbReference type="Gene3D" id="1.10.730.10">
    <property type="entry name" value="Isoleucyl-tRNA Synthetase, Domain 1"/>
    <property type="match status" value="1"/>
</dbReference>
<dbReference type="GO" id="GO:0006420">
    <property type="term" value="P:arginyl-tRNA aminoacylation"/>
    <property type="evidence" value="ECO:0007669"/>
    <property type="project" value="InterPro"/>
</dbReference>
<feature type="domain" description="DALR anticodon binding" evidence="12">
    <location>
        <begin position="431"/>
        <end position="552"/>
    </location>
</feature>
<dbReference type="PRINTS" id="PR01038">
    <property type="entry name" value="TRNASYNTHARG"/>
</dbReference>
<dbReference type="InterPro" id="IPR008909">
    <property type="entry name" value="DALR_anticod-bd"/>
</dbReference>
<dbReference type="InterPro" id="IPR035684">
    <property type="entry name" value="ArgRS_core"/>
</dbReference>
<evidence type="ECO:0000259" key="12">
    <source>
        <dbReference type="SMART" id="SM00836"/>
    </source>
</evidence>
<dbReference type="PANTHER" id="PTHR11956:SF5">
    <property type="entry name" value="ARGININE--TRNA LIGASE, CYTOPLASMIC"/>
    <property type="match status" value="1"/>
</dbReference>
<dbReference type="InterPro" id="IPR014729">
    <property type="entry name" value="Rossmann-like_a/b/a_fold"/>
</dbReference>
<dbReference type="InterPro" id="IPR001278">
    <property type="entry name" value="Arg-tRNA-ligase"/>
</dbReference>
<dbReference type="SUPFAM" id="SSF55190">
    <property type="entry name" value="Arginyl-tRNA synthetase (ArgRS), N-terminal 'additional' domain"/>
    <property type="match status" value="1"/>
</dbReference>
<dbReference type="Gene3D" id="3.40.50.620">
    <property type="entry name" value="HUPs"/>
    <property type="match status" value="1"/>
</dbReference>
<evidence type="ECO:0000313" key="14">
    <source>
        <dbReference type="EMBL" id="VAX19113.1"/>
    </source>
</evidence>
<keyword evidence="5" id="KW-0963">Cytoplasm</keyword>
<dbReference type="Pfam" id="PF00750">
    <property type="entry name" value="tRNA-synt_1d"/>
    <property type="match status" value="1"/>
</dbReference>